<gene>
    <name evidence="1" type="ORF">H9710_03670</name>
</gene>
<evidence type="ECO:0000313" key="1">
    <source>
        <dbReference type="EMBL" id="HJB97660.1"/>
    </source>
</evidence>
<proteinExistence type="predicted"/>
<accession>A0A9D2MW31</accession>
<reference evidence="1" key="2">
    <citation type="submission" date="2021-04" db="EMBL/GenBank/DDBJ databases">
        <authorList>
            <person name="Gilroy R."/>
        </authorList>
    </citation>
    <scope>NUCLEOTIDE SEQUENCE</scope>
    <source>
        <strain evidence="1">CHK185-1770</strain>
    </source>
</reference>
<name>A0A9D2MW31_9FIRM</name>
<dbReference type="EMBL" id="DWXG01000032">
    <property type="protein sequence ID" value="HJB97660.1"/>
    <property type="molecule type" value="Genomic_DNA"/>
</dbReference>
<sequence length="100" mass="11787">MDHEYEADLLTLLDDDGQEHEFEIIDELENDDGHFFALVPTQQEAEELASDAETYYIFEVIEEDGEEQLQEVEDDALLDKLADIFETRFNEAYFEDEEEE</sequence>
<reference evidence="1" key="1">
    <citation type="journal article" date="2021" name="PeerJ">
        <title>Extensive microbial diversity within the chicken gut microbiome revealed by metagenomics and culture.</title>
        <authorList>
            <person name="Gilroy R."/>
            <person name="Ravi A."/>
            <person name="Getino M."/>
            <person name="Pursley I."/>
            <person name="Horton D.L."/>
            <person name="Alikhan N.F."/>
            <person name="Baker D."/>
            <person name="Gharbi K."/>
            <person name="Hall N."/>
            <person name="Watson M."/>
            <person name="Adriaenssens E.M."/>
            <person name="Foster-Nyarko E."/>
            <person name="Jarju S."/>
            <person name="Secka A."/>
            <person name="Antonio M."/>
            <person name="Oren A."/>
            <person name="Chaudhuri R.R."/>
            <person name="La Ragione R."/>
            <person name="Hildebrand F."/>
            <person name="Pallen M.J."/>
        </authorList>
    </citation>
    <scope>NUCLEOTIDE SEQUENCE</scope>
    <source>
        <strain evidence="1">CHK185-1770</strain>
    </source>
</reference>
<evidence type="ECO:0000313" key="2">
    <source>
        <dbReference type="Proteomes" id="UP000826793"/>
    </source>
</evidence>
<dbReference type="Pfam" id="PF06949">
    <property type="entry name" value="DUF1292"/>
    <property type="match status" value="1"/>
</dbReference>
<comment type="caution">
    <text evidence="1">The sequence shown here is derived from an EMBL/GenBank/DDBJ whole genome shotgun (WGS) entry which is preliminary data.</text>
</comment>
<dbReference type="InterPro" id="IPR009711">
    <property type="entry name" value="UPF0473"/>
</dbReference>
<organism evidence="1 2">
    <name type="scientific">Candidatus Acutalibacter pullicola</name>
    <dbReference type="NCBI Taxonomy" id="2838417"/>
    <lineage>
        <taxon>Bacteria</taxon>
        <taxon>Bacillati</taxon>
        <taxon>Bacillota</taxon>
        <taxon>Clostridia</taxon>
        <taxon>Eubacteriales</taxon>
        <taxon>Acutalibacteraceae</taxon>
        <taxon>Acutalibacter</taxon>
    </lineage>
</organism>
<dbReference type="Proteomes" id="UP000826793">
    <property type="component" value="Unassembled WGS sequence"/>
</dbReference>
<dbReference type="AlphaFoldDB" id="A0A9D2MW31"/>
<protein>
    <submittedName>
        <fullName evidence="1">DUF1292 domain-containing protein</fullName>
    </submittedName>
</protein>